<organism evidence="2 3">
    <name type="scientific">Rhizobium glycinendophyticum</name>
    <dbReference type="NCBI Taxonomy" id="2589807"/>
    <lineage>
        <taxon>Bacteria</taxon>
        <taxon>Pseudomonadati</taxon>
        <taxon>Pseudomonadota</taxon>
        <taxon>Alphaproteobacteria</taxon>
        <taxon>Hyphomicrobiales</taxon>
        <taxon>Rhizobiaceae</taxon>
        <taxon>Rhizobium/Agrobacterium group</taxon>
        <taxon>Rhizobium</taxon>
    </lineage>
</organism>
<evidence type="ECO:0008006" key="4">
    <source>
        <dbReference type="Google" id="ProtNLM"/>
    </source>
</evidence>
<evidence type="ECO:0000256" key="1">
    <source>
        <dbReference type="SAM" id="MobiDB-lite"/>
    </source>
</evidence>
<dbReference type="Proteomes" id="UP000316429">
    <property type="component" value="Unassembled WGS sequence"/>
</dbReference>
<dbReference type="Gene3D" id="3.30.930.30">
    <property type="match status" value="1"/>
</dbReference>
<accession>A0A504U8P6</accession>
<comment type="caution">
    <text evidence="2">The sequence shown here is derived from an EMBL/GenBank/DDBJ whole genome shotgun (WGS) entry which is preliminary data.</text>
</comment>
<name>A0A504U8P6_9HYPH</name>
<evidence type="ECO:0000313" key="2">
    <source>
        <dbReference type="EMBL" id="TPP11524.1"/>
    </source>
</evidence>
<evidence type="ECO:0000313" key="3">
    <source>
        <dbReference type="Proteomes" id="UP000316429"/>
    </source>
</evidence>
<dbReference type="EMBL" id="VFYP01000001">
    <property type="protein sequence ID" value="TPP11524.1"/>
    <property type="molecule type" value="Genomic_DNA"/>
</dbReference>
<sequence length="419" mass="47224">MGYQFVHLESYSRKPDAKGRGTDFVFAEASRKPEASVHVANPAPPIVVFGIGIDQTQELHDTSVASTYITVKGGKPRKIRLDQKTVHTVVASHPYTMDEVRADPTKRREVEEWERRTVAWLRDQYGGDLKSVIRHEDESHWHVHAYILPLSDPALRAAKYHPGTTAKRAVMDAGPIAGEDQKALGKRADAQYKYAMRQWQDSYHEAVAVPSGLTRLGPQRRRLSRDEWQREQVQAQALKKTIEKAKIVKANGETFIAKTKADAATVAADAARRQEAARKASAAALAAQDRARKEQEQARASMADADKYSGWAGRLRAVWDGLRKSKLAERIRYELKGEIDRWRDVAQIAERRQLEAERQRFDAERKARDAQDAAMRAGIERDRLRSILSPTSDPASPDLSPSPRLVLKPNFAKKEKRDA</sequence>
<keyword evidence="3" id="KW-1185">Reference proteome</keyword>
<protein>
    <recommendedName>
        <fullName evidence="4">Mob protein</fullName>
    </recommendedName>
</protein>
<feature type="region of interest" description="Disordered" evidence="1">
    <location>
        <begin position="360"/>
        <end position="419"/>
    </location>
</feature>
<gene>
    <name evidence="2" type="ORF">FJQ55_12180</name>
</gene>
<proteinExistence type="predicted"/>
<dbReference type="OrthoDB" id="6183171at2"/>
<reference evidence="2 3" key="1">
    <citation type="submission" date="2019-06" db="EMBL/GenBank/DDBJ databases">
        <title>Rhizobium sp. CL12 isolated from roots of soybean.</title>
        <authorList>
            <person name="Wang C."/>
        </authorList>
    </citation>
    <scope>NUCLEOTIDE SEQUENCE [LARGE SCALE GENOMIC DNA]</scope>
    <source>
        <strain evidence="2 3">CL12</strain>
    </source>
</reference>
<dbReference type="RefSeq" id="WP_140828243.1">
    <property type="nucleotide sequence ID" value="NZ_VFYP01000001.1"/>
</dbReference>
<feature type="compositionally biased region" description="Basic and acidic residues" evidence="1">
    <location>
        <begin position="360"/>
        <end position="371"/>
    </location>
</feature>
<dbReference type="AlphaFoldDB" id="A0A504U8P6"/>
<feature type="compositionally biased region" description="Low complexity" evidence="1">
    <location>
        <begin position="388"/>
        <end position="403"/>
    </location>
</feature>